<name>A0A2J8AEZ4_9CHLO</name>
<sequence>MTAGAFGRRMVPLCGIAVVALLVLLALDGHQVAAAPAESKTTKCQAALQLQSNPAVARFRACAGVSPIPPSCCINLAPFIQYADCLSDPEVKRVADKALAPVVTVDRALKECLG</sequence>
<keyword evidence="3" id="KW-1185">Reference proteome</keyword>
<evidence type="ECO:0000313" key="3">
    <source>
        <dbReference type="Proteomes" id="UP000236333"/>
    </source>
</evidence>
<feature type="chain" id="PRO_5014317212" description="Bifunctional inhibitor/plant lipid transfer protein/seed storage helical domain-containing protein" evidence="1">
    <location>
        <begin position="35"/>
        <end position="114"/>
    </location>
</feature>
<dbReference type="OrthoDB" id="540767at2759"/>
<organism evidence="2 3">
    <name type="scientific">Tetrabaena socialis</name>
    <dbReference type="NCBI Taxonomy" id="47790"/>
    <lineage>
        <taxon>Eukaryota</taxon>
        <taxon>Viridiplantae</taxon>
        <taxon>Chlorophyta</taxon>
        <taxon>core chlorophytes</taxon>
        <taxon>Chlorophyceae</taxon>
        <taxon>CS clade</taxon>
        <taxon>Chlamydomonadales</taxon>
        <taxon>Tetrabaenaceae</taxon>
        <taxon>Tetrabaena</taxon>
    </lineage>
</organism>
<gene>
    <name evidence="2" type="ORF">TSOC_002107</name>
</gene>
<protein>
    <recommendedName>
        <fullName evidence="4">Bifunctional inhibitor/plant lipid transfer protein/seed storage helical domain-containing protein</fullName>
    </recommendedName>
</protein>
<dbReference type="Proteomes" id="UP000236333">
    <property type="component" value="Unassembled WGS sequence"/>
</dbReference>
<dbReference type="EMBL" id="PGGS01000038">
    <property type="protein sequence ID" value="PNH11088.1"/>
    <property type="molecule type" value="Genomic_DNA"/>
</dbReference>
<evidence type="ECO:0000256" key="1">
    <source>
        <dbReference type="SAM" id="SignalP"/>
    </source>
</evidence>
<reference evidence="2 3" key="1">
    <citation type="journal article" date="2017" name="Mol. Biol. Evol.">
        <title>The 4-celled Tetrabaena socialis nuclear genome reveals the essential components for genetic control of cell number at the origin of multicellularity in the volvocine lineage.</title>
        <authorList>
            <person name="Featherston J."/>
            <person name="Arakaki Y."/>
            <person name="Hanschen E.R."/>
            <person name="Ferris P.J."/>
            <person name="Michod R.E."/>
            <person name="Olson B.J.S.C."/>
            <person name="Nozaki H."/>
            <person name="Durand P.M."/>
        </authorList>
    </citation>
    <scope>NUCLEOTIDE SEQUENCE [LARGE SCALE GENOMIC DNA]</scope>
    <source>
        <strain evidence="2 3">NIES-571</strain>
    </source>
</reference>
<comment type="caution">
    <text evidence="2">The sequence shown here is derived from an EMBL/GenBank/DDBJ whole genome shotgun (WGS) entry which is preliminary data.</text>
</comment>
<accession>A0A2J8AEZ4</accession>
<feature type="signal peptide" evidence="1">
    <location>
        <begin position="1"/>
        <end position="34"/>
    </location>
</feature>
<dbReference type="AlphaFoldDB" id="A0A2J8AEZ4"/>
<proteinExistence type="predicted"/>
<keyword evidence="1" id="KW-0732">Signal</keyword>
<evidence type="ECO:0008006" key="4">
    <source>
        <dbReference type="Google" id="ProtNLM"/>
    </source>
</evidence>
<evidence type="ECO:0000313" key="2">
    <source>
        <dbReference type="EMBL" id="PNH11088.1"/>
    </source>
</evidence>